<feature type="coiled-coil region" evidence="1">
    <location>
        <begin position="211"/>
        <end position="660"/>
    </location>
</feature>
<keyword evidence="1" id="KW-0175">Coiled coil</keyword>
<reference evidence="2 3" key="1">
    <citation type="journal article" date="2006" name="Nature">
        <title>Global trends of whole-genome duplications revealed by the ciliate Paramecium tetraurelia.</title>
        <authorList>
            <consortium name="Genoscope"/>
            <person name="Aury J.-M."/>
            <person name="Jaillon O."/>
            <person name="Duret L."/>
            <person name="Noel B."/>
            <person name="Jubin C."/>
            <person name="Porcel B.M."/>
            <person name="Segurens B."/>
            <person name="Daubin V."/>
            <person name="Anthouard V."/>
            <person name="Aiach N."/>
            <person name="Arnaiz O."/>
            <person name="Billaut A."/>
            <person name="Beisson J."/>
            <person name="Blanc I."/>
            <person name="Bouhouche K."/>
            <person name="Camara F."/>
            <person name="Duharcourt S."/>
            <person name="Guigo R."/>
            <person name="Gogendeau D."/>
            <person name="Katinka M."/>
            <person name="Keller A.-M."/>
            <person name="Kissmehl R."/>
            <person name="Klotz C."/>
            <person name="Koll F."/>
            <person name="Le Moue A."/>
            <person name="Lepere C."/>
            <person name="Malinsky S."/>
            <person name="Nowacki M."/>
            <person name="Nowak J.K."/>
            <person name="Plattner H."/>
            <person name="Poulain J."/>
            <person name="Ruiz F."/>
            <person name="Serrano V."/>
            <person name="Zagulski M."/>
            <person name="Dessen P."/>
            <person name="Betermier M."/>
            <person name="Weissenbach J."/>
            <person name="Scarpelli C."/>
            <person name="Schachter V."/>
            <person name="Sperling L."/>
            <person name="Meyer E."/>
            <person name="Cohen J."/>
            <person name="Wincker P."/>
        </authorList>
    </citation>
    <scope>NUCLEOTIDE SEQUENCE [LARGE SCALE GENOMIC DNA]</scope>
    <source>
        <strain evidence="2 3">Stock d4-2</strain>
    </source>
</reference>
<accession>A0ECK2</accession>
<dbReference type="HOGENOM" id="CLU_336943_0_0_1"/>
<dbReference type="OMA" id="TQHHENL"/>
<dbReference type="STRING" id="5888.A0ECK2"/>
<evidence type="ECO:0000313" key="3">
    <source>
        <dbReference type="Proteomes" id="UP000000600"/>
    </source>
</evidence>
<protein>
    <submittedName>
        <fullName evidence="2">Uncharacterized protein</fullName>
    </submittedName>
</protein>
<dbReference type="InParanoid" id="A0ECK2"/>
<dbReference type="EMBL" id="CT868671">
    <property type="protein sequence ID" value="CAK93019.1"/>
    <property type="molecule type" value="Genomic_DNA"/>
</dbReference>
<dbReference type="OrthoDB" id="309245at2759"/>
<dbReference type="KEGG" id="ptm:GSPATT00003888001"/>
<organism evidence="2 3">
    <name type="scientific">Paramecium tetraurelia</name>
    <dbReference type="NCBI Taxonomy" id="5888"/>
    <lineage>
        <taxon>Eukaryota</taxon>
        <taxon>Sar</taxon>
        <taxon>Alveolata</taxon>
        <taxon>Ciliophora</taxon>
        <taxon>Intramacronucleata</taxon>
        <taxon>Oligohymenophorea</taxon>
        <taxon>Peniculida</taxon>
        <taxon>Parameciidae</taxon>
        <taxon>Paramecium</taxon>
    </lineage>
</organism>
<name>A0ECK2_PARTE</name>
<dbReference type="Proteomes" id="UP000000600">
    <property type="component" value="Unassembled WGS sequence"/>
</dbReference>
<evidence type="ECO:0000313" key="2">
    <source>
        <dbReference type="EMBL" id="CAK93019.1"/>
    </source>
</evidence>
<dbReference type="GeneID" id="5046201"/>
<evidence type="ECO:0000256" key="1">
    <source>
        <dbReference type="SAM" id="Coils"/>
    </source>
</evidence>
<proteinExistence type="predicted"/>
<gene>
    <name evidence="2" type="ORF">GSPATT00003888001</name>
</gene>
<keyword evidence="3" id="KW-1185">Reference proteome</keyword>
<sequence>MRPQSPKFFQTQTIATTRVVNSPPRDKRHDSCGRLAKVTTYQSRPKTTVTTTTYRPVIETRTVKLCTEKKCQGHETLIEQLTQENNRLNQRVNELQNDLDLQIEKFDSEQQVWVNTGMEIESMRKLLEETQKNHKQEVTYLNSELNTFKSQFQYQDDQIRFLSSQLKQQEVFENKIALLSSEIERLQFVIEDKNEGISQLKFRVSDYEKQLQVGQNVIEERNQQISELQQKSKNYEQELLFSNNIIHELKFEITQKDSQTQQMLAQKDSLMQTFRENLELLEKKLAQSQQNEQLQEEQIDTIQKERENLNNKIHQLETEINEQKEQNLQLNQQVIINDQNNQNLQNQLIEQTQHHENLLSNKDTEHELTKQEREALINQLEQVQQENVDKTKEIDDLKNQNQSLISQLQEKTTNLDLVSEELETTKSKLDNFDEINKNLQLKLSQNEAQNVELQDNLNLKSESLQQLEKQLESQIEINKQSQNLIQILNQEKSDLESKNQLLETEVKQQVVQIEDQKTQMSERMKEAEVEQQQLNQQINQLKKEQDNLLTQNKDQQSQITQLQQQNDNHQLCEESLKEEKMQLIQQILLECFEMERLKILVTQQQEKLSQSDKIKQQLEDEFEKFKENSILNSQKQEIKLTELQQQIDEDIKQIDSLKRDLKYQLSLEEELNKKNHFQQDQISHLQGVEQQLKYLNEQTNLQAKNLQKELENKIESESSLRFKLEKLLEELKIKQMQLVELDSQMRQIEQSNNIEISNLEEKNSYLQNEVETWRQKFSILNKDYHRVQEDLMMLQAEFDAHKKRGQDLKNVKESTYFEVRKSSLYKENVDIKGSQTSIGRIFKENI</sequence>
<feature type="coiled-coil region" evidence="1">
    <location>
        <begin position="71"/>
        <end position="105"/>
    </location>
</feature>
<feature type="coiled-coil region" evidence="1">
    <location>
        <begin position="689"/>
        <end position="804"/>
    </location>
</feature>
<dbReference type="AlphaFoldDB" id="A0ECK2"/>
<dbReference type="RefSeq" id="XP_001460416.1">
    <property type="nucleotide sequence ID" value="XM_001460379.1"/>
</dbReference>